<evidence type="ECO:0000256" key="3">
    <source>
        <dbReference type="PROSITE-ProRule" id="PRU00284"/>
    </source>
</evidence>
<evidence type="ECO:0000256" key="2">
    <source>
        <dbReference type="ARBA" id="ARBA00029447"/>
    </source>
</evidence>
<dbReference type="GO" id="GO:0005886">
    <property type="term" value="C:plasma membrane"/>
    <property type="evidence" value="ECO:0007669"/>
    <property type="project" value="TreeGrafter"/>
</dbReference>
<comment type="caution">
    <text evidence="5">The sequence shown here is derived from an EMBL/GenBank/DDBJ whole genome shotgun (WGS) entry which is preliminary data.</text>
</comment>
<dbReference type="InterPro" id="IPR046341">
    <property type="entry name" value="SET_dom_sf"/>
</dbReference>
<evidence type="ECO:0000259" key="4">
    <source>
        <dbReference type="PROSITE" id="PS50111"/>
    </source>
</evidence>
<dbReference type="Gene3D" id="1.10.287.950">
    <property type="entry name" value="Methyl-accepting chemotaxis protein"/>
    <property type="match status" value="1"/>
</dbReference>
<gene>
    <name evidence="5" type="ORF">AWB74_08367</name>
</gene>
<dbReference type="EMBL" id="FCOM02000110">
    <property type="protein sequence ID" value="SAL88020.1"/>
    <property type="molecule type" value="Genomic_DNA"/>
</dbReference>
<dbReference type="Proteomes" id="UP000055019">
    <property type="component" value="Unassembled WGS sequence"/>
</dbReference>
<keyword evidence="3" id="KW-0807">Transducer</keyword>
<name>A0A158L584_9BURK</name>
<dbReference type="GO" id="GO:0007165">
    <property type="term" value="P:signal transduction"/>
    <property type="evidence" value="ECO:0007669"/>
    <property type="project" value="UniProtKB-KW"/>
</dbReference>
<dbReference type="SUPFAM" id="SSF58104">
    <property type="entry name" value="Methyl-accepting chemotaxis protein (MCP) signaling domain"/>
    <property type="match status" value="1"/>
</dbReference>
<dbReference type="RefSeq" id="WP_061152435.1">
    <property type="nucleotide sequence ID" value="NZ_FCOM02000110.1"/>
</dbReference>
<organism evidence="5 6">
    <name type="scientific">Caballeronia arvi</name>
    <dbReference type="NCBI Taxonomy" id="1777135"/>
    <lineage>
        <taxon>Bacteria</taxon>
        <taxon>Pseudomonadati</taxon>
        <taxon>Pseudomonadota</taxon>
        <taxon>Betaproteobacteria</taxon>
        <taxon>Burkholderiales</taxon>
        <taxon>Burkholderiaceae</taxon>
        <taxon>Caballeronia</taxon>
    </lineage>
</organism>
<sequence>MGQPRRSLHAEEELDDGRVIDGAQGGNSARWVNHSCEPNCEAEQKIGDIIAVMDSIAFQTNILALNAAVEAARAGEQGRGFAVVASEVRVLALRSASAAKEIKELIDHSARSVEAGAQQVSKAQTSMAEIVDAVTRVTAIMGEIASASAEQGVGIGQVNQAVAQIDENTQRNAAQVQEAAAAARSMEEQATSLSQIVEMFQIDESSHVG</sequence>
<dbReference type="InterPro" id="IPR051310">
    <property type="entry name" value="MCP_chemotaxis"/>
</dbReference>
<dbReference type="SUPFAM" id="SSF82199">
    <property type="entry name" value="SET domain"/>
    <property type="match status" value="1"/>
</dbReference>
<evidence type="ECO:0000313" key="5">
    <source>
        <dbReference type="EMBL" id="SAL88020.1"/>
    </source>
</evidence>
<dbReference type="PANTHER" id="PTHR43531:SF14">
    <property type="entry name" value="METHYL-ACCEPTING CHEMOTAXIS PROTEIN I-RELATED"/>
    <property type="match status" value="1"/>
</dbReference>
<evidence type="ECO:0000256" key="1">
    <source>
        <dbReference type="ARBA" id="ARBA00022481"/>
    </source>
</evidence>
<dbReference type="InterPro" id="IPR004089">
    <property type="entry name" value="MCPsignal_dom"/>
</dbReference>
<proteinExistence type="inferred from homology"/>
<dbReference type="SMART" id="SM00283">
    <property type="entry name" value="MA"/>
    <property type="match status" value="1"/>
</dbReference>
<accession>A0A158L584</accession>
<dbReference type="OrthoDB" id="343520at2"/>
<dbReference type="Pfam" id="PF00015">
    <property type="entry name" value="MCPsignal"/>
    <property type="match status" value="1"/>
</dbReference>
<feature type="domain" description="Methyl-accepting transducer" evidence="4">
    <location>
        <begin position="41"/>
        <end position="187"/>
    </location>
</feature>
<protein>
    <submittedName>
        <fullName evidence="5">Methyl-accepting chemotaxis sensory transducer</fullName>
    </submittedName>
</protein>
<comment type="similarity">
    <text evidence="2">Belongs to the methyl-accepting chemotaxis (MCP) protein family.</text>
</comment>
<keyword evidence="6" id="KW-1185">Reference proteome</keyword>
<evidence type="ECO:0000313" key="6">
    <source>
        <dbReference type="Proteomes" id="UP000055019"/>
    </source>
</evidence>
<keyword evidence="1" id="KW-0488">Methylation</keyword>
<dbReference type="PROSITE" id="PS50111">
    <property type="entry name" value="CHEMOTAXIS_TRANSDUC_2"/>
    <property type="match status" value="1"/>
</dbReference>
<dbReference type="GO" id="GO:0004888">
    <property type="term" value="F:transmembrane signaling receptor activity"/>
    <property type="evidence" value="ECO:0007669"/>
    <property type="project" value="TreeGrafter"/>
</dbReference>
<dbReference type="AlphaFoldDB" id="A0A158L584"/>
<reference evidence="5" key="1">
    <citation type="submission" date="2016-01" db="EMBL/GenBank/DDBJ databases">
        <authorList>
            <person name="Peeters C."/>
        </authorList>
    </citation>
    <scope>NUCLEOTIDE SEQUENCE [LARGE SCALE GENOMIC DNA]</scope>
    <source>
        <strain evidence="5">LMG 29317</strain>
    </source>
</reference>
<dbReference type="PANTHER" id="PTHR43531">
    <property type="entry name" value="PROTEIN ICFG"/>
    <property type="match status" value="1"/>
</dbReference>
<dbReference type="GO" id="GO:0006935">
    <property type="term" value="P:chemotaxis"/>
    <property type="evidence" value="ECO:0007669"/>
    <property type="project" value="TreeGrafter"/>
</dbReference>